<dbReference type="AlphaFoldDB" id="A0A0A2C2L0"/>
<dbReference type="Pfam" id="PF26394">
    <property type="entry name" value="Psb34"/>
    <property type="match status" value="1"/>
</dbReference>
<organism evidence="2 3">
    <name type="scientific">Prochlorococcus marinus str. PAC1</name>
    <dbReference type="NCBI Taxonomy" id="59924"/>
    <lineage>
        <taxon>Bacteria</taxon>
        <taxon>Bacillati</taxon>
        <taxon>Cyanobacteriota</taxon>
        <taxon>Cyanophyceae</taxon>
        <taxon>Synechococcales</taxon>
        <taxon>Prochlorococcaceae</taxon>
        <taxon>Prochlorococcus</taxon>
    </lineage>
</organism>
<reference evidence="3" key="1">
    <citation type="journal article" date="2014" name="Sci. Data">
        <title>Genomes of diverse isolates of the marine cyanobacterium Prochlorococcus.</title>
        <authorList>
            <person name="Biller S."/>
            <person name="Berube P."/>
            <person name="Thompson J."/>
            <person name="Kelly L."/>
            <person name="Roggensack S."/>
            <person name="Awad L."/>
            <person name="Roache-Johnson K."/>
            <person name="Ding H."/>
            <person name="Giovannoni S.J."/>
            <person name="Moore L.R."/>
            <person name="Chisholm S.W."/>
        </authorList>
    </citation>
    <scope>NUCLEOTIDE SEQUENCE [LARGE SCALE GENOMIC DNA]</scope>
    <source>
        <strain evidence="3">PAC1</strain>
    </source>
</reference>
<keyword evidence="1" id="KW-1133">Transmembrane helix</keyword>
<evidence type="ECO:0000313" key="2">
    <source>
        <dbReference type="EMBL" id="KGG20551.1"/>
    </source>
</evidence>
<keyword evidence="1" id="KW-0472">Membrane</keyword>
<dbReference type="InterPro" id="IPR048028">
    <property type="entry name" value="Psb34-like"/>
</dbReference>
<accession>A0A0A2C2L0</accession>
<comment type="caution">
    <text evidence="2">The sequence shown here is derived from an EMBL/GenBank/DDBJ whole genome shotgun (WGS) entry which is preliminary data.</text>
</comment>
<keyword evidence="1" id="KW-0812">Transmembrane</keyword>
<evidence type="ECO:0008006" key="4">
    <source>
        <dbReference type="Google" id="ProtNLM"/>
    </source>
</evidence>
<dbReference type="EMBL" id="JNAX01000011">
    <property type="protein sequence ID" value="KGG20551.1"/>
    <property type="molecule type" value="Genomic_DNA"/>
</dbReference>
<feature type="transmembrane region" description="Helical" evidence="1">
    <location>
        <begin position="33"/>
        <end position="52"/>
    </location>
</feature>
<gene>
    <name evidence="2" type="ORF">EV03_1052</name>
</gene>
<dbReference type="RefSeq" id="WP_036905885.1">
    <property type="nucleotide sequence ID" value="NZ_CP138967.1"/>
</dbReference>
<protein>
    <recommendedName>
        <fullName evidence="4">High light inducible protein</fullName>
    </recommendedName>
</protein>
<sequence>MTVTRESQGRLNVFANEPRIEILTKESSRNKGSWLFTLAGVILVIGLIAYSLTIK</sequence>
<dbReference type="Proteomes" id="UP000030392">
    <property type="component" value="Unassembled WGS sequence"/>
</dbReference>
<proteinExistence type="predicted"/>
<evidence type="ECO:0000256" key="1">
    <source>
        <dbReference type="SAM" id="Phobius"/>
    </source>
</evidence>
<evidence type="ECO:0000313" key="3">
    <source>
        <dbReference type="Proteomes" id="UP000030392"/>
    </source>
</evidence>
<name>A0A0A2C2L0_PROMR</name>